<evidence type="ECO:0000256" key="1">
    <source>
        <dbReference type="ARBA" id="ARBA00004141"/>
    </source>
</evidence>
<evidence type="ECO:0000313" key="7">
    <source>
        <dbReference type="EMBL" id="MCB7389321.1"/>
    </source>
</evidence>
<reference evidence="7 8" key="1">
    <citation type="submission" date="2021-10" db="EMBL/GenBank/DDBJ databases">
        <title>Collection of gut derived symbiotic bacterial strains cultured from healthy donors.</title>
        <authorList>
            <person name="Lin H."/>
            <person name="Littmann E."/>
            <person name="Kohout C."/>
            <person name="Pamer E.G."/>
        </authorList>
    </citation>
    <scope>NUCLEOTIDE SEQUENCE [LARGE SCALE GENOMIC DNA]</scope>
    <source>
        <strain evidence="7 8">DFI.1.165</strain>
    </source>
</reference>
<evidence type="ECO:0000256" key="5">
    <source>
        <dbReference type="SAM" id="Phobius"/>
    </source>
</evidence>
<evidence type="ECO:0000256" key="3">
    <source>
        <dbReference type="ARBA" id="ARBA00022989"/>
    </source>
</evidence>
<organism evidence="7 8">
    <name type="scientific">Bariatricus massiliensis</name>
    <dbReference type="NCBI Taxonomy" id="1745713"/>
    <lineage>
        <taxon>Bacteria</taxon>
        <taxon>Bacillati</taxon>
        <taxon>Bacillota</taxon>
        <taxon>Clostridia</taxon>
        <taxon>Lachnospirales</taxon>
        <taxon>Lachnospiraceae</taxon>
        <taxon>Bariatricus</taxon>
    </lineage>
</organism>
<dbReference type="InterPro" id="IPR013525">
    <property type="entry name" value="ABC2_TM"/>
</dbReference>
<proteinExistence type="predicted"/>
<feature type="transmembrane region" description="Helical" evidence="5">
    <location>
        <begin position="290"/>
        <end position="311"/>
    </location>
</feature>
<feature type="transmembrane region" description="Helical" evidence="5">
    <location>
        <begin position="21"/>
        <end position="40"/>
    </location>
</feature>
<feature type="transmembrane region" description="Helical" evidence="5">
    <location>
        <begin position="372"/>
        <end position="397"/>
    </location>
</feature>
<evidence type="ECO:0000256" key="2">
    <source>
        <dbReference type="ARBA" id="ARBA00022692"/>
    </source>
</evidence>
<keyword evidence="3 5" id="KW-1133">Transmembrane helix</keyword>
<comment type="subcellular location">
    <subcellularLocation>
        <location evidence="1">Membrane</location>
        <topology evidence="1">Multi-pass membrane protein</topology>
    </subcellularLocation>
</comment>
<dbReference type="Pfam" id="PF12698">
    <property type="entry name" value="ABC2_membrane_3"/>
    <property type="match status" value="1"/>
</dbReference>
<dbReference type="RefSeq" id="WP_066738375.1">
    <property type="nucleotide sequence ID" value="NZ_JAJCIQ010000021.1"/>
</dbReference>
<feature type="transmembrane region" description="Helical" evidence="5">
    <location>
        <begin position="196"/>
        <end position="218"/>
    </location>
</feature>
<dbReference type="Proteomes" id="UP001299546">
    <property type="component" value="Unassembled WGS sequence"/>
</dbReference>
<evidence type="ECO:0000313" key="8">
    <source>
        <dbReference type="Proteomes" id="UP001299546"/>
    </source>
</evidence>
<keyword evidence="8" id="KW-1185">Reference proteome</keyword>
<feature type="domain" description="ABC-2 type transporter transmembrane" evidence="6">
    <location>
        <begin position="19"/>
        <end position="392"/>
    </location>
</feature>
<keyword evidence="2 5" id="KW-0812">Transmembrane</keyword>
<protein>
    <submittedName>
        <fullName evidence="7">ABC transporter permease</fullName>
    </submittedName>
</protein>
<accession>A0ABS8DLQ4</accession>
<evidence type="ECO:0000259" key="6">
    <source>
        <dbReference type="Pfam" id="PF12698"/>
    </source>
</evidence>
<gene>
    <name evidence="7" type="ORF">LIZ65_18730</name>
</gene>
<comment type="caution">
    <text evidence="7">The sequence shown here is derived from an EMBL/GenBank/DDBJ whole genome shotgun (WGS) entry which is preliminary data.</text>
</comment>
<dbReference type="PANTHER" id="PTHR43471:SF3">
    <property type="entry name" value="ABC TRANSPORTER PERMEASE PROTEIN NATB"/>
    <property type="match status" value="1"/>
</dbReference>
<feature type="transmembrane region" description="Helical" evidence="5">
    <location>
        <begin position="323"/>
        <end position="342"/>
    </location>
</feature>
<evidence type="ECO:0000256" key="4">
    <source>
        <dbReference type="ARBA" id="ARBA00023136"/>
    </source>
</evidence>
<sequence length="405" mass="44784">MNGIKQIFKKELDRVFKDKKMIFSVFLLPVLIMVVIMSIVGNLASNMEDDIENHTSIVYIQNEPESFAEFQRQATAKYSLKFIESAEDRKKAENDILNGKADLIIEFPESFDAQVADYEEGDTIPQIKTYYNPSEDYSNSAFRNISGTTLEEYRQMLLAQRMGNLEQIVVFEVNSDNDNMIIQDDKKASGKAVGMMLPYFITILLFAGAMGIGSDMIAGEKERGTMASLLVSPIKRSSIVLGKVFSLMAISGLSSLVYVIVMVVCMPLMMKSMAPGSGSDLNLQLSVSQIVMLGALLVAIAFLYSTIIALLSVFAKSTKEANTYIMPVYMLVLIIGLITMFTTGEANNINFFIPIYNNALAFQGILSQDITVMQYVVTLIETLALGGILTAIVVKAFETEKVMAK</sequence>
<dbReference type="PANTHER" id="PTHR43471">
    <property type="entry name" value="ABC TRANSPORTER PERMEASE"/>
    <property type="match status" value="1"/>
</dbReference>
<name>A0ABS8DLQ4_9FIRM</name>
<keyword evidence="4 5" id="KW-0472">Membrane</keyword>
<feature type="transmembrane region" description="Helical" evidence="5">
    <location>
        <begin position="239"/>
        <end position="270"/>
    </location>
</feature>
<dbReference type="EMBL" id="JAJCIS010000022">
    <property type="protein sequence ID" value="MCB7389321.1"/>
    <property type="molecule type" value="Genomic_DNA"/>
</dbReference>